<evidence type="ECO:0000313" key="1">
    <source>
        <dbReference type="EMBL" id="MBC8547162.1"/>
    </source>
</evidence>
<accession>A0A926E103</accession>
<dbReference type="RefSeq" id="WP_249283237.1">
    <property type="nucleotide sequence ID" value="NZ_JACRST010000015.1"/>
</dbReference>
<organism evidence="1 2">
    <name type="scientific">Ligaoa zhengdingensis</name>
    <dbReference type="NCBI Taxonomy" id="2763658"/>
    <lineage>
        <taxon>Bacteria</taxon>
        <taxon>Bacillati</taxon>
        <taxon>Bacillota</taxon>
        <taxon>Clostridia</taxon>
        <taxon>Eubacteriales</taxon>
        <taxon>Oscillospiraceae</taxon>
        <taxon>Ligaoa</taxon>
    </lineage>
</organism>
<proteinExistence type="predicted"/>
<protein>
    <submittedName>
        <fullName evidence="1">Uncharacterized protein</fullName>
    </submittedName>
</protein>
<reference evidence="1" key="1">
    <citation type="submission" date="2020-08" db="EMBL/GenBank/DDBJ databases">
        <title>Genome public.</title>
        <authorList>
            <person name="Liu C."/>
            <person name="Sun Q."/>
        </authorList>
    </citation>
    <scope>NUCLEOTIDE SEQUENCE</scope>
    <source>
        <strain evidence="1">NSJ-31</strain>
    </source>
</reference>
<dbReference type="AlphaFoldDB" id="A0A926E103"/>
<name>A0A926E103_9FIRM</name>
<evidence type="ECO:0000313" key="2">
    <source>
        <dbReference type="Proteomes" id="UP000653127"/>
    </source>
</evidence>
<sequence length="74" mass="8105">MGCAERFSAPVPKDCAELAVLLWQSSQKSEKHMDKAIKICDDGNTAQNDGWDEVRFFCLSAGKTVKTGKKPDDG</sequence>
<dbReference type="Proteomes" id="UP000653127">
    <property type="component" value="Unassembled WGS sequence"/>
</dbReference>
<keyword evidence="2" id="KW-1185">Reference proteome</keyword>
<gene>
    <name evidence="1" type="ORF">H8711_09500</name>
</gene>
<comment type="caution">
    <text evidence="1">The sequence shown here is derived from an EMBL/GenBank/DDBJ whole genome shotgun (WGS) entry which is preliminary data.</text>
</comment>
<dbReference type="EMBL" id="JACRST010000015">
    <property type="protein sequence ID" value="MBC8547162.1"/>
    <property type="molecule type" value="Genomic_DNA"/>
</dbReference>